<evidence type="ECO:0000256" key="1">
    <source>
        <dbReference type="SAM" id="MobiDB-lite"/>
    </source>
</evidence>
<evidence type="ECO:0000313" key="3">
    <source>
        <dbReference type="EMBL" id="HJA85304.1"/>
    </source>
</evidence>
<evidence type="ECO:0000313" key="4">
    <source>
        <dbReference type="Proteomes" id="UP000823862"/>
    </source>
</evidence>
<proteinExistence type="predicted"/>
<protein>
    <submittedName>
        <fullName evidence="3">DUF4270 domain-containing protein</fullName>
    </submittedName>
</protein>
<feature type="signal peptide" evidence="2">
    <location>
        <begin position="1"/>
        <end position="20"/>
    </location>
</feature>
<dbReference type="AlphaFoldDB" id="A0A9D2HVN8"/>
<accession>A0A9D2HVN8</accession>
<feature type="region of interest" description="Disordered" evidence="1">
    <location>
        <begin position="490"/>
        <end position="509"/>
    </location>
</feature>
<dbReference type="Pfam" id="PF14092">
    <property type="entry name" value="DUF4270"/>
    <property type="match status" value="1"/>
</dbReference>
<name>A0A9D2HVN8_9BACE</name>
<comment type="caution">
    <text evidence="3">The sequence shown here is derived from an EMBL/GenBank/DDBJ whole genome shotgun (WGS) entry which is preliminary data.</text>
</comment>
<sequence length="522" mass="58546">MKWKHLGALLAAIAVFSACDEETGSLGMDMLPSSDEMSAHTVSFDVMTESVLAESVFAKSSTGYIGRFSDPDFGYYEAGFLTALASTENFSLPEVYKETDWDEEGNAIKATGAITGDSVTAVQLVVFYSNWFGDSLNACRMSAYELNTALDYDQRYTNLDPKQYYDESGLLGRVAYSAYDTTVPDSVRNATDSSGNSTYSPSIIFRLDPEEFGQKRILEPYRANPELFRGADALVKNNIFNGVYLTTDQGDGTILYADRVDLRLQFQFYYTNDSTGVKLKKADGTDSTYYGINTVFSSTKEVSQINHFANTEKLIAKAAEKDWTYLKSPAGIFTQATLPYDEIYEQLANDTLNAARLTFTNYRQEDKHDFSMSAPSQVLLVRKQDYIDFFENNDVPNNITSYVTTHNNTGTNQYTFRNIARLVTTCINEKRQAQQEAGSNWNEEQWMNEHPDWNKVLLIPVNVTYDTSSSSSSSQTARIIGIQHNLAPSYTRLQGGPEREGGEGTPLKNPLKLEVTYTHFYE</sequence>
<reference evidence="3" key="2">
    <citation type="submission" date="2021-04" db="EMBL/GenBank/DDBJ databases">
        <authorList>
            <person name="Gilroy R."/>
        </authorList>
    </citation>
    <scope>NUCLEOTIDE SEQUENCE</scope>
    <source>
        <strain evidence="3">ChiHjej12B11-9795</strain>
    </source>
</reference>
<reference evidence="3" key="1">
    <citation type="journal article" date="2021" name="PeerJ">
        <title>Extensive microbial diversity within the chicken gut microbiome revealed by metagenomics and culture.</title>
        <authorList>
            <person name="Gilroy R."/>
            <person name="Ravi A."/>
            <person name="Getino M."/>
            <person name="Pursley I."/>
            <person name="Horton D.L."/>
            <person name="Alikhan N.F."/>
            <person name="Baker D."/>
            <person name="Gharbi K."/>
            <person name="Hall N."/>
            <person name="Watson M."/>
            <person name="Adriaenssens E.M."/>
            <person name="Foster-Nyarko E."/>
            <person name="Jarju S."/>
            <person name="Secka A."/>
            <person name="Antonio M."/>
            <person name="Oren A."/>
            <person name="Chaudhuri R.R."/>
            <person name="La Ragione R."/>
            <person name="Hildebrand F."/>
            <person name="Pallen M.J."/>
        </authorList>
    </citation>
    <scope>NUCLEOTIDE SEQUENCE</scope>
    <source>
        <strain evidence="3">ChiHjej12B11-9795</strain>
    </source>
</reference>
<feature type="chain" id="PRO_5038340335" evidence="2">
    <location>
        <begin position="21"/>
        <end position="522"/>
    </location>
</feature>
<dbReference type="EMBL" id="DWZI01000021">
    <property type="protein sequence ID" value="HJA85304.1"/>
    <property type="molecule type" value="Genomic_DNA"/>
</dbReference>
<organism evidence="3 4">
    <name type="scientific">Candidatus Bacteroides avicola</name>
    <dbReference type="NCBI Taxonomy" id="2838468"/>
    <lineage>
        <taxon>Bacteria</taxon>
        <taxon>Pseudomonadati</taxon>
        <taxon>Bacteroidota</taxon>
        <taxon>Bacteroidia</taxon>
        <taxon>Bacteroidales</taxon>
        <taxon>Bacteroidaceae</taxon>
        <taxon>Bacteroides</taxon>
    </lineage>
</organism>
<keyword evidence="2" id="KW-0732">Signal</keyword>
<dbReference type="PROSITE" id="PS51257">
    <property type="entry name" value="PROKAR_LIPOPROTEIN"/>
    <property type="match status" value="1"/>
</dbReference>
<dbReference type="Proteomes" id="UP000823862">
    <property type="component" value="Unassembled WGS sequence"/>
</dbReference>
<dbReference type="InterPro" id="IPR025366">
    <property type="entry name" value="DUF4270"/>
</dbReference>
<evidence type="ECO:0000256" key="2">
    <source>
        <dbReference type="SAM" id="SignalP"/>
    </source>
</evidence>
<gene>
    <name evidence="3" type="ORF">H9950_03775</name>
</gene>